<accession>A0A8B6BG96</accession>
<evidence type="ECO:0000313" key="4">
    <source>
        <dbReference type="Proteomes" id="UP000596742"/>
    </source>
</evidence>
<dbReference type="Pfam" id="PF00386">
    <property type="entry name" value="C1q"/>
    <property type="match status" value="1"/>
</dbReference>
<dbReference type="InterPro" id="IPR001073">
    <property type="entry name" value="C1q_dom"/>
</dbReference>
<reference evidence="3" key="1">
    <citation type="submission" date="2018-11" db="EMBL/GenBank/DDBJ databases">
        <authorList>
            <person name="Alioto T."/>
            <person name="Alioto T."/>
        </authorList>
    </citation>
    <scope>NUCLEOTIDE SEQUENCE</scope>
</reference>
<evidence type="ECO:0000259" key="2">
    <source>
        <dbReference type="Pfam" id="PF00386"/>
    </source>
</evidence>
<feature type="domain" description="C1q" evidence="2">
    <location>
        <begin position="68"/>
        <end position="143"/>
    </location>
</feature>
<dbReference type="Proteomes" id="UP000596742">
    <property type="component" value="Unassembled WGS sequence"/>
</dbReference>
<dbReference type="Gene3D" id="2.60.120.40">
    <property type="match status" value="1"/>
</dbReference>
<comment type="caution">
    <text evidence="3">The sequence shown here is derived from an EMBL/GenBank/DDBJ whole genome shotgun (WGS) entry which is preliminary data.</text>
</comment>
<dbReference type="AlphaFoldDB" id="A0A8B6BG96"/>
<gene>
    <name evidence="3" type="ORF">MGAL_10B000617</name>
</gene>
<dbReference type="OrthoDB" id="6179323at2759"/>
<evidence type="ECO:0000256" key="1">
    <source>
        <dbReference type="SAM" id="SignalP"/>
    </source>
</evidence>
<name>A0A8B6BG96_MYTGA</name>
<keyword evidence="1" id="KW-0732">Signal</keyword>
<protein>
    <recommendedName>
        <fullName evidence="2">C1q domain-containing protein</fullName>
    </recommendedName>
</protein>
<dbReference type="SUPFAM" id="SSF49842">
    <property type="entry name" value="TNF-like"/>
    <property type="match status" value="1"/>
</dbReference>
<organism evidence="3 4">
    <name type="scientific">Mytilus galloprovincialis</name>
    <name type="common">Mediterranean mussel</name>
    <dbReference type="NCBI Taxonomy" id="29158"/>
    <lineage>
        <taxon>Eukaryota</taxon>
        <taxon>Metazoa</taxon>
        <taxon>Spiralia</taxon>
        <taxon>Lophotrochozoa</taxon>
        <taxon>Mollusca</taxon>
        <taxon>Bivalvia</taxon>
        <taxon>Autobranchia</taxon>
        <taxon>Pteriomorphia</taxon>
        <taxon>Mytilida</taxon>
        <taxon>Mytiloidea</taxon>
        <taxon>Mytilidae</taxon>
        <taxon>Mytilinae</taxon>
        <taxon>Mytilus</taxon>
    </lineage>
</organism>
<proteinExistence type="predicted"/>
<feature type="chain" id="PRO_5033030890" description="C1q domain-containing protein" evidence="1">
    <location>
        <begin position="22"/>
        <end position="156"/>
    </location>
</feature>
<keyword evidence="4" id="KW-1185">Reference proteome</keyword>
<feature type="signal peptide" evidence="1">
    <location>
        <begin position="1"/>
        <end position="21"/>
    </location>
</feature>
<dbReference type="EMBL" id="UYJE01000125">
    <property type="protein sequence ID" value="VDH90306.1"/>
    <property type="molecule type" value="Genomic_DNA"/>
</dbReference>
<dbReference type="InterPro" id="IPR008983">
    <property type="entry name" value="Tumour_necrosis_fac-like_dom"/>
</dbReference>
<sequence length="156" mass="17043">MAHILNCILVVFMCGTRIVNGQIEIGVPIPQPIPVAGAGLTATLPGGPNSYAEDAIIQYSRILCPNTNYNGGKYKATVAGNYLVSVTMMSGTVTAHTTLRKNGLIYVWLYTGNQYDMATQTVYMQLAVNEEIWVQMTNKASILFDVYNTFTVVKLP</sequence>
<evidence type="ECO:0000313" key="3">
    <source>
        <dbReference type="EMBL" id="VDH90306.1"/>
    </source>
</evidence>